<comment type="caution">
    <text evidence="1">The sequence shown here is derived from an EMBL/GenBank/DDBJ whole genome shotgun (WGS) entry which is preliminary data.</text>
</comment>
<dbReference type="PANTHER" id="PTHR47679:SF1">
    <property type="entry name" value="PROTEIN TORNADO 1"/>
    <property type="match status" value="1"/>
</dbReference>
<dbReference type="AlphaFoldDB" id="A0ABD3HAQ1"/>
<dbReference type="InterPro" id="IPR032675">
    <property type="entry name" value="LRR_dom_sf"/>
</dbReference>
<evidence type="ECO:0000313" key="2">
    <source>
        <dbReference type="Proteomes" id="UP001633002"/>
    </source>
</evidence>
<reference evidence="1 2" key="1">
    <citation type="submission" date="2024-09" db="EMBL/GenBank/DDBJ databases">
        <title>Chromosome-scale assembly of Riccia sorocarpa.</title>
        <authorList>
            <person name="Paukszto L."/>
        </authorList>
    </citation>
    <scope>NUCLEOTIDE SEQUENCE [LARGE SCALE GENOMIC DNA]</scope>
    <source>
        <strain evidence="1">LP-2024</strain>
        <tissue evidence="1">Aerial parts of the thallus</tissue>
    </source>
</reference>
<proteinExistence type="predicted"/>
<keyword evidence="2" id="KW-1185">Reference proteome</keyword>
<dbReference type="EMBL" id="JBJQOH010000004">
    <property type="protein sequence ID" value="KAL3687234.1"/>
    <property type="molecule type" value="Genomic_DNA"/>
</dbReference>
<dbReference type="PANTHER" id="PTHR47679">
    <property type="entry name" value="PROTEIN TORNADO 1"/>
    <property type="match status" value="1"/>
</dbReference>
<organism evidence="1 2">
    <name type="scientific">Riccia sorocarpa</name>
    <dbReference type="NCBI Taxonomy" id="122646"/>
    <lineage>
        <taxon>Eukaryota</taxon>
        <taxon>Viridiplantae</taxon>
        <taxon>Streptophyta</taxon>
        <taxon>Embryophyta</taxon>
        <taxon>Marchantiophyta</taxon>
        <taxon>Marchantiopsida</taxon>
        <taxon>Marchantiidae</taxon>
        <taxon>Marchantiales</taxon>
        <taxon>Ricciaceae</taxon>
        <taxon>Riccia</taxon>
    </lineage>
</organism>
<gene>
    <name evidence="1" type="ORF">R1sor_013543</name>
</gene>
<name>A0ABD3HAQ1_9MARC</name>
<dbReference type="Proteomes" id="UP001633002">
    <property type="component" value="Unassembled WGS sequence"/>
</dbReference>
<dbReference type="Gene3D" id="3.80.10.10">
    <property type="entry name" value="Ribonuclease Inhibitor"/>
    <property type="match status" value="1"/>
</dbReference>
<evidence type="ECO:0000313" key="1">
    <source>
        <dbReference type="EMBL" id="KAL3687234.1"/>
    </source>
</evidence>
<dbReference type="SUPFAM" id="SSF52047">
    <property type="entry name" value="RNI-like"/>
    <property type="match status" value="1"/>
</dbReference>
<protein>
    <submittedName>
        <fullName evidence="1">Uncharacterized protein</fullName>
    </submittedName>
</protein>
<accession>A0ABD3HAQ1</accession>
<sequence length="229" mass="25979">MLHLSDIELEGPCSMDETTKVVLCVALKECSDLKRVKLRAAERRVHIQFAPVDKNFVFLQDALKDTYLKEIRLSMVKISPQVFKSFAEMVGANTSVRSLNLMNVKVKGAEMSPTVLEDSWAHFFHHLRENTSIETLDLRQSEGLNDENFRDLMDLLQVNFILREVELRDTQWERDGKSALVQAALERNAKLAGYFSVLGAAQLSFDGAKAGRVFLCGITIRRNEIALVY</sequence>